<reference evidence="11" key="1">
    <citation type="submission" date="2016-09" db="EMBL/GenBank/DDBJ databases">
        <authorList>
            <person name="Jeantristanb JTB J.-T."/>
            <person name="Ricardo R."/>
        </authorList>
    </citation>
    <scope>NUCLEOTIDE SEQUENCE [LARGE SCALE GENOMIC DNA]</scope>
</reference>
<keyword evidence="11" id="KW-1185">Reference proteome</keyword>
<evidence type="ECO:0000256" key="7">
    <source>
        <dbReference type="ARBA" id="ARBA00023242"/>
    </source>
</evidence>
<dbReference type="Pfam" id="PF09811">
    <property type="entry name" value="Yae1_N"/>
    <property type="match status" value="1"/>
</dbReference>
<evidence type="ECO:0000259" key="9">
    <source>
        <dbReference type="Pfam" id="PF09811"/>
    </source>
</evidence>
<evidence type="ECO:0000256" key="6">
    <source>
        <dbReference type="ARBA" id="ARBA00022490"/>
    </source>
</evidence>
<comment type="subcellular location">
    <subcellularLocation>
        <location evidence="2">Cytoplasm</location>
    </subcellularLocation>
    <subcellularLocation>
        <location evidence="1">Nucleus</location>
    </subcellularLocation>
</comment>
<evidence type="ECO:0000256" key="1">
    <source>
        <dbReference type="ARBA" id="ARBA00004123"/>
    </source>
</evidence>
<keyword evidence="7" id="KW-0539">Nucleus</keyword>
<comment type="similarity">
    <text evidence="3">Belongs to the YAE1 family.</text>
</comment>
<evidence type="ECO:0000256" key="2">
    <source>
        <dbReference type="ARBA" id="ARBA00004496"/>
    </source>
</evidence>
<evidence type="ECO:0000256" key="5">
    <source>
        <dbReference type="ARBA" id="ARBA00018400"/>
    </source>
</evidence>
<dbReference type="InterPro" id="IPR038881">
    <property type="entry name" value="Yae1-like"/>
</dbReference>
<dbReference type="GO" id="GO:0005737">
    <property type="term" value="C:cytoplasm"/>
    <property type="evidence" value="ECO:0007669"/>
    <property type="project" value="UniProtKB-SubCell"/>
</dbReference>
<accession>A0A238FDL4</accession>
<gene>
    <name evidence="10" type="ORF">BQ2448_3631</name>
</gene>
<feature type="region of interest" description="Disordered" evidence="8">
    <location>
        <begin position="1"/>
        <end position="36"/>
    </location>
</feature>
<organism evidence="10 11">
    <name type="scientific">Microbotryum intermedium</name>
    <dbReference type="NCBI Taxonomy" id="269621"/>
    <lineage>
        <taxon>Eukaryota</taxon>
        <taxon>Fungi</taxon>
        <taxon>Dikarya</taxon>
        <taxon>Basidiomycota</taxon>
        <taxon>Pucciniomycotina</taxon>
        <taxon>Microbotryomycetes</taxon>
        <taxon>Microbotryales</taxon>
        <taxon>Microbotryaceae</taxon>
        <taxon>Microbotryum</taxon>
    </lineage>
</organism>
<dbReference type="Proteomes" id="UP000198372">
    <property type="component" value="Unassembled WGS sequence"/>
</dbReference>
<keyword evidence="6" id="KW-0963">Cytoplasm</keyword>
<dbReference type="OrthoDB" id="20086at2759"/>
<feature type="domain" description="Essential protein Yae1 N-terminal" evidence="9">
    <location>
        <begin position="57"/>
        <end position="95"/>
    </location>
</feature>
<dbReference type="STRING" id="269621.A0A238FDL4"/>
<proteinExistence type="inferred from homology"/>
<evidence type="ECO:0000313" key="10">
    <source>
        <dbReference type="EMBL" id="SCV70869.1"/>
    </source>
</evidence>
<evidence type="ECO:0000256" key="8">
    <source>
        <dbReference type="SAM" id="MobiDB-lite"/>
    </source>
</evidence>
<dbReference type="InterPro" id="IPR019191">
    <property type="entry name" value="Essential_protein_Yae1_N"/>
</dbReference>
<dbReference type="AlphaFoldDB" id="A0A238FDL4"/>
<protein>
    <recommendedName>
        <fullName evidence="5">Protein YAE1</fullName>
    </recommendedName>
    <alternativeName>
        <fullName evidence="4">Protein yae1</fullName>
    </alternativeName>
</protein>
<dbReference type="GO" id="GO:0005634">
    <property type="term" value="C:nucleus"/>
    <property type="evidence" value="ECO:0007669"/>
    <property type="project" value="UniProtKB-SubCell"/>
</dbReference>
<evidence type="ECO:0000256" key="3">
    <source>
        <dbReference type="ARBA" id="ARBA00007096"/>
    </source>
</evidence>
<dbReference type="PANTHER" id="PTHR18829:SF0">
    <property type="entry name" value="PROTEIN YAE1 HOMOLOG"/>
    <property type="match status" value="1"/>
</dbReference>
<sequence length="232" mass="25629">MENDDDSPWMHDDDMDYDHHHHQPVASTSAPSAGARHEHRIALQEYDRMAGRYYDEGYRAGITSGKESRLQQGFDQGYAISAPLARQLGHLRGIASTVLALLTTTSGAKYSSPLLDHFASSQEKEGVVSRLREVVSMLGALGQDDVVPVDQEAEQHKKEHDGDTGESLATMERIQMHQLDSMMQRLGQRQGSLPRAKTGLEECKQRLQQVLDACGMGTLPLEVADDSNAMTL</sequence>
<dbReference type="PANTHER" id="PTHR18829">
    <property type="entry name" value="PROTEIN YAE1 HOMOLOG"/>
    <property type="match status" value="1"/>
</dbReference>
<name>A0A238FDL4_9BASI</name>
<evidence type="ECO:0000313" key="11">
    <source>
        <dbReference type="Proteomes" id="UP000198372"/>
    </source>
</evidence>
<evidence type="ECO:0000256" key="4">
    <source>
        <dbReference type="ARBA" id="ARBA00017286"/>
    </source>
</evidence>
<dbReference type="EMBL" id="FMSP01000006">
    <property type="protein sequence ID" value="SCV70869.1"/>
    <property type="molecule type" value="Genomic_DNA"/>
</dbReference>